<keyword evidence="2" id="KW-1185">Reference proteome</keyword>
<dbReference type="Proteomes" id="UP001060085">
    <property type="component" value="Linkage Group LG05"/>
</dbReference>
<reference evidence="2" key="1">
    <citation type="journal article" date="2023" name="Nat. Plants">
        <title>Single-cell RNA sequencing provides a high-resolution roadmap for understanding the multicellular compartmentation of specialized metabolism.</title>
        <authorList>
            <person name="Sun S."/>
            <person name="Shen X."/>
            <person name="Li Y."/>
            <person name="Li Y."/>
            <person name="Wang S."/>
            <person name="Li R."/>
            <person name="Zhang H."/>
            <person name="Shen G."/>
            <person name="Guo B."/>
            <person name="Wei J."/>
            <person name="Xu J."/>
            <person name="St-Pierre B."/>
            <person name="Chen S."/>
            <person name="Sun C."/>
        </authorList>
    </citation>
    <scope>NUCLEOTIDE SEQUENCE [LARGE SCALE GENOMIC DNA]</scope>
</reference>
<organism evidence="1 2">
    <name type="scientific">Catharanthus roseus</name>
    <name type="common">Madagascar periwinkle</name>
    <name type="synonym">Vinca rosea</name>
    <dbReference type="NCBI Taxonomy" id="4058"/>
    <lineage>
        <taxon>Eukaryota</taxon>
        <taxon>Viridiplantae</taxon>
        <taxon>Streptophyta</taxon>
        <taxon>Embryophyta</taxon>
        <taxon>Tracheophyta</taxon>
        <taxon>Spermatophyta</taxon>
        <taxon>Magnoliopsida</taxon>
        <taxon>eudicotyledons</taxon>
        <taxon>Gunneridae</taxon>
        <taxon>Pentapetalae</taxon>
        <taxon>asterids</taxon>
        <taxon>lamiids</taxon>
        <taxon>Gentianales</taxon>
        <taxon>Apocynaceae</taxon>
        <taxon>Rauvolfioideae</taxon>
        <taxon>Vinceae</taxon>
        <taxon>Catharanthinae</taxon>
        <taxon>Catharanthus</taxon>
    </lineage>
</organism>
<evidence type="ECO:0000313" key="1">
    <source>
        <dbReference type="EMBL" id="KAI5664851.1"/>
    </source>
</evidence>
<sequence>MGGETTAETWFSNLWRTSRKSNVSVPERGIIGVLTFEIVSLMSKLVNVWHCLEDEQVVRLKEEIVNSPGIQTFISEDNDYLMELAFAEIMENVGYVARAVVILGKRCADPMYHNLKKVFYDPIEIDLNWCGWEYRLKKMERKVKKMEKFVAATAQLYQELEVLAELEQSLRRVKANPDSSQVKLLEFQQKVLWQRQEVKNLREMSPWIRTHDYIVRLLLRSIFTIIERMKHVIGRNQGRAVEEGYDLEYSSDKVLVRSNSVATFMQSSVHPSDNKLFKFRPGHLGRSFSNLSLSHDRNRSSFRKASKSRMFAHVGPFKGCMTGTDSPVLQSFTPSSSDVLKSDGLSCTDTVTMKSMNIQPVSSSTMSTTRIFLFNFKHSLLTSPPSTLGSAALSLHYANIIILIEKLVSSPHLISLDARDDLYNMLTASIRSSLRAKLKVFSKTAASSVYDAALAAEWRLALSRILEWLSPLAHNMIKWHSERSFERQHMTPGASVLLVQTLYFANQIKTEAAVTELLMGLNYLSRFYKELSERPFPDSSCRRASDAYPFHKDNVSQSMINHMS</sequence>
<dbReference type="EMBL" id="CM044705">
    <property type="protein sequence ID" value="KAI5664851.1"/>
    <property type="molecule type" value="Genomic_DNA"/>
</dbReference>
<name>A0ACC0AWC0_CATRO</name>
<comment type="caution">
    <text evidence="1">The sequence shown here is derived from an EMBL/GenBank/DDBJ whole genome shotgun (WGS) entry which is preliminary data.</text>
</comment>
<accession>A0ACC0AWC0</accession>
<evidence type="ECO:0000313" key="2">
    <source>
        <dbReference type="Proteomes" id="UP001060085"/>
    </source>
</evidence>
<proteinExistence type="predicted"/>
<gene>
    <name evidence="1" type="ORF">M9H77_24174</name>
</gene>
<protein>
    <submittedName>
        <fullName evidence="1">Uncharacterized protein</fullName>
    </submittedName>
</protein>